<name>A0ABS8TGU3_DATST</name>
<proteinExistence type="predicted"/>
<gene>
    <name evidence="2" type="ORF">HAX54_010161</name>
</gene>
<organism evidence="2 3">
    <name type="scientific">Datura stramonium</name>
    <name type="common">Jimsonweed</name>
    <name type="synonym">Common thornapple</name>
    <dbReference type="NCBI Taxonomy" id="4076"/>
    <lineage>
        <taxon>Eukaryota</taxon>
        <taxon>Viridiplantae</taxon>
        <taxon>Streptophyta</taxon>
        <taxon>Embryophyta</taxon>
        <taxon>Tracheophyta</taxon>
        <taxon>Spermatophyta</taxon>
        <taxon>Magnoliopsida</taxon>
        <taxon>eudicotyledons</taxon>
        <taxon>Gunneridae</taxon>
        <taxon>Pentapetalae</taxon>
        <taxon>asterids</taxon>
        <taxon>lamiids</taxon>
        <taxon>Solanales</taxon>
        <taxon>Solanaceae</taxon>
        <taxon>Solanoideae</taxon>
        <taxon>Datureae</taxon>
        <taxon>Datura</taxon>
    </lineage>
</organism>
<feature type="compositionally biased region" description="Basic residues" evidence="1">
    <location>
        <begin position="42"/>
        <end position="51"/>
    </location>
</feature>
<evidence type="ECO:0000313" key="3">
    <source>
        <dbReference type="Proteomes" id="UP000823775"/>
    </source>
</evidence>
<accession>A0ABS8TGU3</accession>
<dbReference type="Proteomes" id="UP000823775">
    <property type="component" value="Unassembled WGS sequence"/>
</dbReference>
<protein>
    <submittedName>
        <fullName evidence="2">Uncharacterized protein</fullName>
    </submittedName>
</protein>
<feature type="region of interest" description="Disordered" evidence="1">
    <location>
        <begin position="1"/>
        <end position="102"/>
    </location>
</feature>
<evidence type="ECO:0000256" key="1">
    <source>
        <dbReference type="SAM" id="MobiDB-lite"/>
    </source>
</evidence>
<comment type="caution">
    <text evidence="2">The sequence shown here is derived from an EMBL/GenBank/DDBJ whole genome shotgun (WGS) entry which is preliminary data.</text>
</comment>
<evidence type="ECO:0000313" key="2">
    <source>
        <dbReference type="EMBL" id="MCD7470368.1"/>
    </source>
</evidence>
<reference evidence="2 3" key="1">
    <citation type="journal article" date="2021" name="BMC Genomics">
        <title>Datura genome reveals duplications of psychoactive alkaloid biosynthetic genes and high mutation rate following tissue culture.</title>
        <authorList>
            <person name="Rajewski A."/>
            <person name="Carter-House D."/>
            <person name="Stajich J."/>
            <person name="Litt A."/>
        </authorList>
    </citation>
    <scope>NUCLEOTIDE SEQUENCE [LARGE SCALE GENOMIC DNA]</scope>
    <source>
        <strain evidence="2">AR-01</strain>
    </source>
</reference>
<feature type="compositionally biased region" description="Basic and acidic residues" evidence="1">
    <location>
        <begin position="89"/>
        <end position="102"/>
    </location>
</feature>
<sequence length="183" mass="21177">MSYRNGSKTERQEGWHGASQKRSHLHDEPTNSDEDWTTPIAKSKKPRKTGPHTRGQPSESTTASSSSKGSESSKYGENEDSPQSTTSSENRREAKIRRKTEELARVRCPMSRAKEKYFEGRQIINGKPWRSIIEEKQVSLHGLNQHHEILDQLRFQKWDFLTRESGRYYSHWLVSSSPHMGQH</sequence>
<keyword evidence="3" id="KW-1185">Reference proteome</keyword>
<feature type="compositionally biased region" description="Low complexity" evidence="1">
    <location>
        <begin position="58"/>
        <end position="73"/>
    </location>
</feature>
<dbReference type="EMBL" id="JACEIK010001555">
    <property type="protein sequence ID" value="MCD7470368.1"/>
    <property type="molecule type" value="Genomic_DNA"/>
</dbReference>